<gene>
    <name evidence="5" type="ORF">AMTR_s00101p00033020</name>
</gene>
<keyword evidence="1 2" id="KW-0694">RNA-binding</keyword>
<dbReference type="Gramene" id="ERM99006">
    <property type="protein sequence ID" value="ERM99006"/>
    <property type="gene ID" value="AMTR_s00101p00033020"/>
</dbReference>
<feature type="compositionally biased region" description="Acidic residues" evidence="3">
    <location>
        <begin position="59"/>
        <end position="70"/>
    </location>
</feature>
<evidence type="ECO:0000313" key="6">
    <source>
        <dbReference type="Proteomes" id="UP000017836"/>
    </source>
</evidence>
<organism evidence="5 6">
    <name type="scientific">Amborella trichopoda</name>
    <dbReference type="NCBI Taxonomy" id="13333"/>
    <lineage>
        <taxon>Eukaryota</taxon>
        <taxon>Viridiplantae</taxon>
        <taxon>Streptophyta</taxon>
        <taxon>Embryophyta</taxon>
        <taxon>Tracheophyta</taxon>
        <taxon>Spermatophyta</taxon>
        <taxon>Magnoliopsida</taxon>
        <taxon>Amborellales</taxon>
        <taxon>Amborellaceae</taxon>
        <taxon>Amborella</taxon>
    </lineage>
</organism>
<feature type="compositionally biased region" description="Acidic residues" evidence="3">
    <location>
        <begin position="14"/>
        <end position="35"/>
    </location>
</feature>
<evidence type="ECO:0000256" key="1">
    <source>
        <dbReference type="ARBA" id="ARBA00022884"/>
    </source>
</evidence>
<dbReference type="InterPro" id="IPR012677">
    <property type="entry name" value="Nucleotide-bd_a/b_plait_sf"/>
</dbReference>
<keyword evidence="6" id="KW-1185">Reference proteome</keyword>
<evidence type="ECO:0000259" key="4">
    <source>
        <dbReference type="PROSITE" id="PS50102"/>
    </source>
</evidence>
<sequence length="481" mass="51673">MGKKRKTEIKTEVEVEVEAEAEANNDEAMFDEEIEGQQQEPENQNEEAPEEPANINNHEEEEEEEEETDSESLTRLLEPFSKDQLIELLRQAALQHSDVFDSINKVADVDPAHRKIFVHGLGWDTTAEILISTFKKYGEIEDCNAVADKHSGKSKGYGFILFKHRSGARKALKQPQKRIGNRMTACQLASAGPVPQQPPVSEYTMRKIYVSNVSSDIDPQRLYTFFSKYGEIEEGPLGLDKQTGKPRGFSLFVYKSLESARKALEDPHKNFEGHILHCQKAIDGPKPNKPTHHAGQAHHHPHHQNQHHNPHYPQHHADNMQMMNQVPAHGASHGGLMAPSQGSMPFNQAAGGLNPALGQALNALLASQGAGFGLQNVLASLNPMAAAAALNQTGLSPNVNQSVPAAGSMVNNASHGAGMGGYGGQGGMGSGNMMGGYGSQGAVQGVGVGGYQNAQMGQPGSGVRAQQGVGAMGGVTPYIGH</sequence>
<dbReference type="OrthoDB" id="1875751at2759"/>
<dbReference type="PROSITE" id="PS50102">
    <property type="entry name" value="RRM"/>
    <property type="match status" value="2"/>
</dbReference>
<dbReference type="AlphaFoldDB" id="W1NQ21"/>
<dbReference type="eggNOG" id="KOG0118">
    <property type="taxonomic scope" value="Eukaryota"/>
</dbReference>
<accession>W1NQ21</accession>
<dbReference type="STRING" id="13333.W1NQ21"/>
<evidence type="ECO:0000256" key="2">
    <source>
        <dbReference type="PROSITE-ProRule" id="PRU00176"/>
    </source>
</evidence>
<dbReference type="Pfam" id="PF00076">
    <property type="entry name" value="RRM_1"/>
    <property type="match status" value="2"/>
</dbReference>
<dbReference type="SUPFAM" id="SSF54928">
    <property type="entry name" value="RNA-binding domain, RBD"/>
    <property type="match status" value="2"/>
</dbReference>
<name>W1NQ21_AMBTC</name>
<feature type="domain" description="RRM" evidence="4">
    <location>
        <begin position="114"/>
        <end position="215"/>
    </location>
</feature>
<dbReference type="KEGG" id="atr:18427027"/>
<protein>
    <recommendedName>
        <fullName evidence="4">RRM domain-containing protein</fullName>
    </recommendedName>
</protein>
<feature type="region of interest" description="Disordered" evidence="3">
    <location>
        <begin position="281"/>
        <end position="316"/>
    </location>
</feature>
<dbReference type="InterPro" id="IPR035979">
    <property type="entry name" value="RBD_domain_sf"/>
</dbReference>
<feature type="compositionally biased region" description="Basic residues" evidence="3">
    <location>
        <begin position="289"/>
        <end position="314"/>
    </location>
</feature>
<dbReference type="OMA" id="QPYITIH"/>
<dbReference type="SMART" id="SM00360">
    <property type="entry name" value="RRM"/>
    <property type="match status" value="2"/>
</dbReference>
<evidence type="ECO:0000313" key="5">
    <source>
        <dbReference type="EMBL" id="ERM99006.1"/>
    </source>
</evidence>
<dbReference type="PANTHER" id="PTHR10352">
    <property type="entry name" value="EUKARYOTIC TRANSLATION INITIATION FACTOR 3 SUBUNIT G"/>
    <property type="match status" value="1"/>
</dbReference>
<proteinExistence type="predicted"/>
<dbReference type="Gene3D" id="3.30.70.330">
    <property type="match status" value="2"/>
</dbReference>
<evidence type="ECO:0000256" key="3">
    <source>
        <dbReference type="SAM" id="MobiDB-lite"/>
    </source>
</evidence>
<dbReference type="InterPro" id="IPR000504">
    <property type="entry name" value="RRM_dom"/>
</dbReference>
<dbReference type="GO" id="GO:0003723">
    <property type="term" value="F:RNA binding"/>
    <property type="evidence" value="ECO:0007669"/>
    <property type="project" value="UniProtKB-UniRule"/>
</dbReference>
<dbReference type="HOGENOM" id="CLU_012062_1_6_1"/>
<dbReference type="EMBL" id="KI395058">
    <property type="protein sequence ID" value="ERM99006.1"/>
    <property type="molecule type" value="Genomic_DNA"/>
</dbReference>
<feature type="domain" description="RRM" evidence="4">
    <location>
        <begin position="206"/>
        <end position="282"/>
    </location>
</feature>
<reference evidence="6" key="1">
    <citation type="journal article" date="2013" name="Science">
        <title>The Amborella genome and the evolution of flowering plants.</title>
        <authorList>
            <consortium name="Amborella Genome Project"/>
        </authorList>
    </citation>
    <scope>NUCLEOTIDE SEQUENCE [LARGE SCALE GENOMIC DNA]</scope>
</reference>
<feature type="region of interest" description="Disordered" evidence="3">
    <location>
        <begin position="1"/>
        <end position="73"/>
    </location>
</feature>
<dbReference type="Proteomes" id="UP000017836">
    <property type="component" value="Unassembled WGS sequence"/>
</dbReference>